<reference evidence="1" key="2">
    <citation type="submission" date="2015-03" db="UniProtKB">
        <authorList>
            <consortium name="EnsemblPlants"/>
        </authorList>
    </citation>
    <scope>IDENTIFICATION</scope>
</reference>
<dbReference type="AlphaFoldDB" id="A0A0D3ANW4"/>
<protein>
    <submittedName>
        <fullName evidence="1">Uncharacterized protein</fullName>
    </submittedName>
</protein>
<evidence type="ECO:0000313" key="2">
    <source>
        <dbReference type="Proteomes" id="UP000032141"/>
    </source>
</evidence>
<organism evidence="1 2">
    <name type="scientific">Brassica oleracea var. oleracea</name>
    <dbReference type="NCBI Taxonomy" id="109376"/>
    <lineage>
        <taxon>Eukaryota</taxon>
        <taxon>Viridiplantae</taxon>
        <taxon>Streptophyta</taxon>
        <taxon>Embryophyta</taxon>
        <taxon>Tracheophyta</taxon>
        <taxon>Spermatophyta</taxon>
        <taxon>Magnoliopsida</taxon>
        <taxon>eudicotyledons</taxon>
        <taxon>Gunneridae</taxon>
        <taxon>Pentapetalae</taxon>
        <taxon>rosids</taxon>
        <taxon>malvids</taxon>
        <taxon>Brassicales</taxon>
        <taxon>Brassicaceae</taxon>
        <taxon>Brassiceae</taxon>
        <taxon>Brassica</taxon>
    </lineage>
</organism>
<accession>A0A0D3ANW4</accession>
<evidence type="ECO:0000313" key="1">
    <source>
        <dbReference type="EnsemblPlants" id="Bo2g057680.1"/>
    </source>
</evidence>
<name>A0A0D3ANW4_BRAOL</name>
<proteinExistence type="predicted"/>
<dbReference type="STRING" id="109376.A0A0D3ANW4"/>
<dbReference type="HOGENOM" id="CLU_2112267_0_0_1"/>
<sequence length="115" mass="13213">MELITVILDKAFLERVPHQKSRHLQKKISFVCRLTHWSIFCWTYADSTVLIATILYYLAHSRADTGGRAKHQNDGISMTTPADAPKQHNTDFDKAYNQHLFGLILAVLLRQGYKL</sequence>
<dbReference type="Proteomes" id="UP000032141">
    <property type="component" value="Chromosome C2"/>
</dbReference>
<dbReference type="Gramene" id="Bo2g057680.1">
    <property type="protein sequence ID" value="Bo2g057680.1"/>
    <property type="gene ID" value="Bo2g057680"/>
</dbReference>
<dbReference type="EnsemblPlants" id="Bo2g057680.1">
    <property type="protein sequence ID" value="Bo2g057680.1"/>
    <property type="gene ID" value="Bo2g057680"/>
</dbReference>
<keyword evidence="2" id="KW-1185">Reference proteome</keyword>
<reference evidence="1 2" key="1">
    <citation type="journal article" date="2014" name="Genome Biol.">
        <title>Transcriptome and methylome profiling reveals relics of genome dominance in the mesopolyploid Brassica oleracea.</title>
        <authorList>
            <person name="Parkin I.A."/>
            <person name="Koh C."/>
            <person name="Tang H."/>
            <person name="Robinson S.J."/>
            <person name="Kagale S."/>
            <person name="Clarke W.E."/>
            <person name="Town C.D."/>
            <person name="Nixon J."/>
            <person name="Krishnakumar V."/>
            <person name="Bidwell S.L."/>
            <person name="Denoeud F."/>
            <person name="Belcram H."/>
            <person name="Links M.G."/>
            <person name="Just J."/>
            <person name="Clarke C."/>
            <person name="Bender T."/>
            <person name="Huebert T."/>
            <person name="Mason A.S."/>
            <person name="Pires J.C."/>
            <person name="Barker G."/>
            <person name="Moore J."/>
            <person name="Walley P.G."/>
            <person name="Manoli S."/>
            <person name="Batley J."/>
            <person name="Edwards D."/>
            <person name="Nelson M.N."/>
            <person name="Wang X."/>
            <person name="Paterson A.H."/>
            <person name="King G."/>
            <person name="Bancroft I."/>
            <person name="Chalhoub B."/>
            <person name="Sharpe A.G."/>
        </authorList>
    </citation>
    <scope>NUCLEOTIDE SEQUENCE</scope>
    <source>
        <strain evidence="1 2">cv. TO1000</strain>
    </source>
</reference>